<evidence type="ECO:0000256" key="3">
    <source>
        <dbReference type="ARBA" id="ARBA00022840"/>
    </source>
</evidence>
<evidence type="ECO:0000256" key="4">
    <source>
        <dbReference type="ARBA" id="ARBA00023150"/>
    </source>
</evidence>
<dbReference type="InterPro" id="IPR045886">
    <property type="entry name" value="ThiF/MoeB/HesA"/>
</dbReference>
<dbReference type="GO" id="GO:0016779">
    <property type="term" value="F:nucleotidyltransferase activity"/>
    <property type="evidence" value="ECO:0007669"/>
    <property type="project" value="TreeGrafter"/>
</dbReference>
<dbReference type="GO" id="GO:0042292">
    <property type="term" value="F:URM1 activating enzyme activity"/>
    <property type="evidence" value="ECO:0007669"/>
    <property type="project" value="TreeGrafter"/>
</dbReference>
<dbReference type="InterPro" id="IPR036873">
    <property type="entry name" value="Rhodanese-like_dom_sf"/>
</dbReference>
<evidence type="ECO:0000313" key="6">
    <source>
        <dbReference type="Proteomes" id="UP000492821"/>
    </source>
</evidence>
<keyword evidence="3" id="KW-0067">ATP-binding</keyword>
<proteinExistence type="predicted"/>
<name>A0A7E4VDN0_PANRE</name>
<dbReference type="Proteomes" id="UP000492821">
    <property type="component" value="Unassembled WGS sequence"/>
</dbReference>
<protein>
    <submittedName>
        <fullName evidence="7">Rhodanese domain-containing protein</fullName>
    </submittedName>
</protein>
<dbReference type="PANTHER" id="PTHR10953">
    <property type="entry name" value="UBIQUITIN-ACTIVATING ENZYME E1"/>
    <property type="match status" value="1"/>
</dbReference>
<keyword evidence="2" id="KW-0547">Nucleotide-binding</keyword>
<evidence type="ECO:0000313" key="7">
    <source>
        <dbReference type="WBParaSite" id="Pan_g19571.t1"/>
    </source>
</evidence>
<keyword evidence="4" id="KW-0501">Molybdenum cofactor biosynthesis</keyword>
<dbReference type="InterPro" id="IPR035985">
    <property type="entry name" value="Ubiquitin-activating_enz"/>
</dbReference>
<evidence type="ECO:0000256" key="1">
    <source>
        <dbReference type="ARBA" id="ARBA00022679"/>
    </source>
</evidence>
<dbReference type="GO" id="GO:0005524">
    <property type="term" value="F:ATP binding"/>
    <property type="evidence" value="ECO:0007669"/>
    <property type="project" value="UniProtKB-KW"/>
</dbReference>
<evidence type="ECO:0000259" key="5">
    <source>
        <dbReference type="PROSITE" id="PS50206"/>
    </source>
</evidence>
<evidence type="ECO:0000256" key="2">
    <source>
        <dbReference type="ARBA" id="ARBA00022741"/>
    </source>
</evidence>
<dbReference type="Gene3D" id="3.40.250.10">
    <property type="entry name" value="Rhodanese-like domain"/>
    <property type="match status" value="1"/>
</dbReference>
<dbReference type="Pfam" id="PF00899">
    <property type="entry name" value="ThiF"/>
    <property type="match status" value="1"/>
</dbReference>
<dbReference type="GO" id="GO:0006777">
    <property type="term" value="P:Mo-molybdopterin cofactor biosynthetic process"/>
    <property type="evidence" value="ECO:0007669"/>
    <property type="project" value="UniProtKB-KW"/>
</dbReference>
<dbReference type="PROSITE" id="PS50206">
    <property type="entry name" value="RHODANESE_3"/>
    <property type="match status" value="1"/>
</dbReference>
<feature type="domain" description="Rhodanese" evidence="5">
    <location>
        <begin position="320"/>
        <end position="428"/>
    </location>
</feature>
<dbReference type="PANTHER" id="PTHR10953:SF102">
    <property type="entry name" value="ADENYLYLTRANSFERASE AND SULFURTRANSFERASE MOCS3"/>
    <property type="match status" value="1"/>
</dbReference>
<dbReference type="GO" id="GO:0005737">
    <property type="term" value="C:cytoplasm"/>
    <property type="evidence" value="ECO:0007669"/>
    <property type="project" value="TreeGrafter"/>
</dbReference>
<dbReference type="InterPro" id="IPR001763">
    <property type="entry name" value="Rhodanese-like_dom"/>
</dbReference>
<sequence length="430" mass="48138">MDLKYSDHPFSNEEIDRYSRQIITANFDVNAQTKLHNSSVLIVGCGGLGNPVALYLSTAGIGKIGLVDHDKIELSNLHRQIGFTVADIGRPKVEVLKDAILARNPSITVEVHETYINKDNVLDIMKGYSIVADCSDNLPTRYLLNEACILEKTPLAMGSAVSWSGQFSLYHVTPNSACYRCIFPRLNQATMNLNCNEKGIMGPVVGIIGNLQALEIVKFLALGKSSFAGSMYNYDGYTGRVFDVTLRSQTPDCPSCHDLKALNDYEVLCKNQVYSPPIKVHKSAQKVKGLSKNSEKLINDCCHPQDRMTVTELKEALKTDKDNILFVDVRPAHEFAIAHHPLATNIPITDFENSHETPTLSVKQWCQRNRPYNRCIFICRRGNDSQRVVMLLKSFFLSTLEVDGFKLPIKDVIGGYEAWRSEIDPKFPTY</sequence>
<dbReference type="WBParaSite" id="Pan_g19571.t1">
    <property type="protein sequence ID" value="Pan_g19571.t1"/>
    <property type="gene ID" value="Pan_g19571"/>
</dbReference>
<dbReference type="Pfam" id="PF00581">
    <property type="entry name" value="Rhodanese"/>
    <property type="match status" value="1"/>
</dbReference>
<organism evidence="6 7">
    <name type="scientific">Panagrellus redivivus</name>
    <name type="common">Microworm</name>
    <dbReference type="NCBI Taxonomy" id="6233"/>
    <lineage>
        <taxon>Eukaryota</taxon>
        <taxon>Metazoa</taxon>
        <taxon>Ecdysozoa</taxon>
        <taxon>Nematoda</taxon>
        <taxon>Chromadorea</taxon>
        <taxon>Rhabditida</taxon>
        <taxon>Tylenchina</taxon>
        <taxon>Panagrolaimomorpha</taxon>
        <taxon>Panagrolaimoidea</taxon>
        <taxon>Panagrolaimidae</taxon>
        <taxon>Panagrellus</taxon>
    </lineage>
</organism>
<keyword evidence="6" id="KW-1185">Reference proteome</keyword>
<reference evidence="7" key="2">
    <citation type="submission" date="2020-10" db="UniProtKB">
        <authorList>
            <consortium name="WormBaseParasite"/>
        </authorList>
    </citation>
    <scope>IDENTIFICATION</scope>
</reference>
<keyword evidence="1" id="KW-0808">Transferase</keyword>
<accession>A0A7E4VDN0</accession>
<dbReference type="FunFam" id="3.40.50.720:FF:000033">
    <property type="entry name" value="Adenylyltransferase and sulfurtransferase MOCS3"/>
    <property type="match status" value="1"/>
</dbReference>
<dbReference type="SUPFAM" id="SSF69572">
    <property type="entry name" value="Activating enzymes of the ubiquitin-like proteins"/>
    <property type="match status" value="1"/>
</dbReference>
<dbReference type="SMART" id="SM00450">
    <property type="entry name" value="RHOD"/>
    <property type="match status" value="1"/>
</dbReference>
<dbReference type="AlphaFoldDB" id="A0A7E4VDN0"/>
<dbReference type="CDD" id="cd00757">
    <property type="entry name" value="ThiF_MoeB_HesA_family"/>
    <property type="match status" value="1"/>
</dbReference>
<reference evidence="6" key="1">
    <citation type="journal article" date="2013" name="Genetics">
        <title>The draft genome and transcriptome of Panagrellus redivivus are shaped by the harsh demands of a free-living lifestyle.</title>
        <authorList>
            <person name="Srinivasan J."/>
            <person name="Dillman A.R."/>
            <person name="Macchietto M.G."/>
            <person name="Heikkinen L."/>
            <person name="Lakso M."/>
            <person name="Fracchia K.M."/>
            <person name="Antoshechkin I."/>
            <person name="Mortazavi A."/>
            <person name="Wong G."/>
            <person name="Sternberg P.W."/>
        </authorList>
    </citation>
    <scope>NUCLEOTIDE SEQUENCE [LARGE SCALE GENOMIC DNA]</scope>
    <source>
        <strain evidence="6">MT8872</strain>
    </source>
</reference>
<dbReference type="InterPro" id="IPR000594">
    <property type="entry name" value="ThiF_NAD_FAD-bd"/>
</dbReference>
<dbReference type="Gene3D" id="3.40.50.720">
    <property type="entry name" value="NAD(P)-binding Rossmann-like Domain"/>
    <property type="match status" value="1"/>
</dbReference>
<dbReference type="GO" id="GO:0004792">
    <property type="term" value="F:thiosulfate-cyanide sulfurtransferase activity"/>
    <property type="evidence" value="ECO:0007669"/>
    <property type="project" value="TreeGrafter"/>
</dbReference>